<keyword evidence="5" id="KW-1185">Reference proteome</keyword>
<evidence type="ECO:0000259" key="2">
    <source>
        <dbReference type="Pfam" id="PF14613"/>
    </source>
</evidence>
<dbReference type="Pfam" id="PF19343">
    <property type="entry name" value="HAM1_N"/>
    <property type="match status" value="2"/>
</dbReference>
<dbReference type="Pfam" id="PF14613">
    <property type="entry name" value="HAM1_C"/>
    <property type="match status" value="1"/>
</dbReference>
<evidence type="ECO:0000259" key="3">
    <source>
        <dbReference type="Pfam" id="PF19343"/>
    </source>
</evidence>
<evidence type="ECO:0000313" key="5">
    <source>
        <dbReference type="Proteomes" id="UP000814176"/>
    </source>
</evidence>
<proteinExistence type="predicted"/>
<feature type="domain" description="HAM1-like N-terminal" evidence="3">
    <location>
        <begin position="8"/>
        <end position="200"/>
    </location>
</feature>
<dbReference type="Proteomes" id="UP000814176">
    <property type="component" value="Unassembled WGS sequence"/>
</dbReference>
<reference evidence="4 5" key="1">
    <citation type="journal article" date="2021" name="Environ. Microbiol.">
        <title>Gene family expansions and transcriptome signatures uncover fungal adaptations to wood decay.</title>
        <authorList>
            <person name="Hage H."/>
            <person name="Miyauchi S."/>
            <person name="Viragh M."/>
            <person name="Drula E."/>
            <person name="Min B."/>
            <person name="Chaduli D."/>
            <person name="Navarro D."/>
            <person name="Favel A."/>
            <person name="Norest M."/>
            <person name="Lesage-Meessen L."/>
            <person name="Balint B."/>
            <person name="Merenyi Z."/>
            <person name="de Eugenio L."/>
            <person name="Morin E."/>
            <person name="Martinez A.T."/>
            <person name="Baldrian P."/>
            <person name="Stursova M."/>
            <person name="Martinez M.J."/>
            <person name="Novotny C."/>
            <person name="Magnuson J.K."/>
            <person name="Spatafora J.W."/>
            <person name="Maurice S."/>
            <person name="Pangilinan J."/>
            <person name="Andreopoulos W."/>
            <person name="LaButti K."/>
            <person name="Hundley H."/>
            <person name="Na H."/>
            <person name="Kuo A."/>
            <person name="Barry K."/>
            <person name="Lipzen A."/>
            <person name="Henrissat B."/>
            <person name="Riley R."/>
            <person name="Ahrendt S."/>
            <person name="Nagy L.G."/>
            <person name="Grigoriev I.V."/>
            <person name="Martin F."/>
            <person name="Rosso M.N."/>
        </authorList>
    </citation>
    <scope>NUCLEOTIDE SEQUENCE [LARGE SCALE GENOMIC DNA]</scope>
    <source>
        <strain evidence="4 5">CIRM-BRFM 1785</strain>
    </source>
</reference>
<protein>
    <submittedName>
        <fullName evidence="4">Uncharacterized protein</fullName>
    </submittedName>
</protein>
<dbReference type="PANTHER" id="PTHR31138">
    <property type="entry name" value="CHROMOSOME 19, WHOLE GENOME SHOTGUN SEQUENCE"/>
    <property type="match status" value="1"/>
</dbReference>
<evidence type="ECO:0000313" key="4">
    <source>
        <dbReference type="EMBL" id="KAH9829354.1"/>
    </source>
</evidence>
<sequence>MDKTSDLLAALNAGKLPSNHQLAAWVDAALGSPILSADPDPDGGDLSQQGRVLQADLRGILVAWKELAESKNGDNVLQDALWHLSAADLSATTANVDVDADQAHRDARKLARALRALVSVISENLAQEGRSVFHDFASFSRLALADAAEYVAQGAHRTAEGLRELDTQVDAGERTEVGLRKRKADEVDDEDADAKVKFERGMDQAKGVGSNAIGAGQVAVGTAEDVASRTSTRLQDAFNTICDRAQDDEQYHSAVSTLFDVAHKWVHRSLDSAGDVNKDTSLEAFINDPTPEHHLIHAIRGLRTALERLAGGKSLDDLFAALRMCGADVQQDDAIRAWCDAALDHARRCLDEAGYVRSEEASQKSEQLRREWRELLDKDSDKGRKWKEDVGKLSAEATEFERAIERDEALRKVRAAHRKLGDDLEQSVVVAGGAGLQAIMEKAPWFWQDLFNFYLPKAVGMLKDIPIPRTEYKDDDVEFVLEDLDISSFGLLPGHAYIRNITDIDIQAPTSGQTNTAVGSLTRIYVQALHLALREVSFYYKDKTATVGPAEFTGLLEFTLPPQGIDVDVVVRSIPNSPEGLKERERRGGFVEVQRVEARVSEDVDVRITQSNHSVLVSVFRPIMVSRFRDALRAVLEQQIRVAIESVDALLWDVGKRADVFDDAGLGRGAAFVAGFWSELGHIQKRSGSGGLLGGWRATGTGVVRKDGATQFAMGAEPQVLGGEKRGPKGTLSDSVAERYDVEGKKQAAAETGEQLRGVAEQAKESVKEGVQKARSFGEAVERKAEEERSRDGWQSSAFDVAV</sequence>
<feature type="compositionally biased region" description="Basic and acidic residues" evidence="1">
    <location>
        <begin position="762"/>
        <end position="772"/>
    </location>
</feature>
<gene>
    <name evidence="4" type="ORF">C8Q71DRAFT_911898</name>
</gene>
<dbReference type="PANTHER" id="PTHR31138:SF1">
    <property type="entry name" value="PDZ DOMAIN-CONTAINING PROTEIN"/>
    <property type="match status" value="1"/>
</dbReference>
<accession>A0ABQ8JZ83</accession>
<feature type="compositionally biased region" description="Basic and acidic residues" evidence="1">
    <location>
        <begin position="780"/>
        <end position="792"/>
    </location>
</feature>
<dbReference type="GeneID" id="72009886"/>
<comment type="caution">
    <text evidence="4">The sequence shown here is derived from an EMBL/GenBank/DDBJ whole genome shotgun (WGS) entry which is preliminary data.</text>
</comment>
<evidence type="ECO:0000256" key="1">
    <source>
        <dbReference type="SAM" id="MobiDB-lite"/>
    </source>
</evidence>
<feature type="domain" description="HAM1-like N-terminal" evidence="3">
    <location>
        <begin position="245"/>
        <end position="574"/>
    </location>
</feature>
<feature type="region of interest" description="Disordered" evidence="1">
    <location>
        <begin position="748"/>
        <end position="803"/>
    </location>
</feature>
<dbReference type="RefSeq" id="XP_047772828.1">
    <property type="nucleotide sequence ID" value="XM_047929154.1"/>
</dbReference>
<dbReference type="InterPro" id="IPR027842">
    <property type="entry name" value="HAM1-like_C"/>
</dbReference>
<name>A0ABQ8JZ83_9APHY</name>
<dbReference type="EMBL" id="JADCUA010000039">
    <property type="protein sequence ID" value="KAH9829354.1"/>
    <property type="molecule type" value="Genomic_DNA"/>
</dbReference>
<dbReference type="InterPro" id="IPR045967">
    <property type="entry name" value="HAM1-like_N"/>
</dbReference>
<feature type="domain" description="HAM1-like C-terminal" evidence="2">
    <location>
        <begin position="602"/>
        <end position="659"/>
    </location>
</feature>
<organism evidence="4 5">
    <name type="scientific">Rhodofomes roseus</name>
    <dbReference type="NCBI Taxonomy" id="34475"/>
    <lineage>
        <taxon>Eukaryota</taxon>
        <taxon>Fungi</taxon>
        <taxon>Dikarya</taxon>
        <taxon>Basidiomycota</taxon>
        <taxon>Agaricomycotina</taxon>
        <taxon>Agaricomycetes</taxon>
        <taxon>Polyporales</taxon>
        <taxon>Rhodofomes</taxon>
    </lineage>
</organism>
<feature type="compositionally biased region" description="Polar residues" evidence="1">
    <location>
        <begin position="793"/>
        <end position="803"/>
    </location>
</feature>